<organism evidence="2">
    <name type="scientific">Darwinula stevensoni</name>
    <dbReference type="NCBI Taxonomy" id="69355"/>
    <lineage>
        <taxon>Eukaryota</taxon>
        <taxon>Metazoa</taxon>
        <taxon>Ecdysozoa</taxon>
        <taxon>Arthropoda</taxon>
        <taxon>Crustacea</taxon>
        <taxon>Oligostraca</taxon>
        <taxon>Ostracoda</taxon>
        <taxon>Podocopa</taxon>
        <taxon>Podocopida</taxon>
        <taxon>Darwinulocopina</taxon>
        <taxon>Darwinuloidea</taxon>
        <taxon>Darwinulidae</taxon>
        <taxon>Darwinula</taxon>
    </lineage>
</organism>
<accession>A0A7R9A5Y0</accession>
<dbReference type="OrthoDB" id="2020542at2759"/>
<dbReference type="EMBL" id="CAJPEV010001487">
    <property type="protein sequence ID" value="CAG0892928.1"/>
    <property type="molecule type" value="Genomic_DNA"/>
</dbReference>
<protein>
    <submittedName>
        <fullName evidence="2">Uncharacterized protein</fullName>
    </submittedName>
</protein>
<dbReference type="EMBL" id="LR901004">
    <property type="protein sequence ID" value="CAD7247542.1"/>
    <property type="molecule type" value="Genomic_DNA"/>
</dbReference>
<name>A0A7R9A5Y0_9CRUS</name>
<feature type="compositionally biased region" description="Polar residues" evidence="1">
    <location>
        <begin position="8"/>
        <end position="17"/>
    </location>
</feature>
<dbReference type="AlphaFoldDB" id="A0A7R9A5Y0"/>
<feature type="region of interest" description="Disordered" evidence="1">
    <location>
        <begin position="1"/>
        <end position="31"/>
    </location>
</feature>
<evidence type="ECO:0000256" key="1">
    <source>
        <dbReference type="SAM" id="MobiDB-lite"/>
    </source>
</evidence>
<keyword evidence="3" id="KW-1185">Reference proteome</keyword>
<proteinExistence type="predicted"/>
<sequence>MPRPGVVSSRQGMSTVDPSGDWVEMGEGGGKRFQVNRVRSQRSDGAEESDQFGSDEFLTTANHNIGGTSTYDTRYLKSLRHLTREAFPREHHYRNMMSIQAGYERPTLDELHAATVVDEPRVTAPFFRTPDFVPTSVPGRRSVEPQERAQKMRRVRRVRTQRNVRVEWHSGFRFGRTGVVGESGSCQNRLRRCFFADAIATVVVDFASPTSLP</sequence>
<evidence type="ECO:0000313" key="2">
    <source>
        <dbReference type="EMBL" id="CAD7247542.1"/>
    </source>
</evidence>
<dbReference type="Proteomes" id="UP000677054">
    <property type="component" value="Unassembled WGS sequence"/>
</dbReference>
<reference evidence="2" key="1">
    <citation type="submission" date="2020-11" db="EMBL/GenBank/DDBJ databases">
        <authorList>
            <person name="Tran Van P."/>
        </authorList>
    </citation>
    <scope>NUCLEOTIDE SEQUENCE</scope>
</reference>
<evidence type="ECO:0000313" key="3">
    <source>
        <dbReference type="Proteomes" id="UP000677054"/>
    </source>
</evidence>
<gene>
    <name evidence="2" type="ORF">DSTB1V02_LOCUS7372</name>
</gene>